<dbReference type="GO" id="GO:0000166">
    <property type="term" value="F:nucleotide binding"/>
    <property type="evidence" value="ECO:0007669"/>
    <property type="project" value="InterPro"/>
</dbReference>
<name>A0A1Y5MKR6_9BACT</name>
<dbReference type="PANTHER" id="PTHR43377">
    <property type="entry name" value="BILIVERDIN REDUCTASE A"/>
    <property type="match status" value="1"/>
</dbReference>
<dbReference type="Pfam" id="PF01408">
    <property type="entry name" value="GFO_IDH_MocA"/>
    <property type="match status" value="1"/>
</dbReference>
<dbReference type="RefSeq" id="WP_087582399.1">
    <property type="nucleotide sequence ID" value="NZ_NDYN01000001.1"/>
</dbReference>
<gene>
    <name evidence="2" type="ORF">B9N65_00745</name>
</gene>
<proteinExistence type="predicted"/>
<evidence type="ECO:0000259" key="1">
    <source>
        <dbReference type="Pfam" id="PF01408"/>
    </source>
</evidence>
<evidence type="ECO:0000313" key="2">
    <source>
        <dbReference type="EMBL" id="OUT08897.1"/>
    </source>
</evidence>
<dbReference type="AlphaFoldDB" id="A0A1Y5MKR6"/>
<dbReference type="EMBL" id="NDYN01000001">
    <property type="protein sequence ID" value="OUT08897.1"/>
    <property type="molecule type" value="Genomic_DNA"/>
</dbReference>
<dbReference type="SUPFAM" id="SSF51735">
    <property type="entry name" value="NAD(P)-binding Rossmann-fold domains"/>
    <property type="match status" value="1"/>
</dbReference>
<dbReference type="Gene3D" id="3.30.360.10">
    <property type="entry name" value="Dihydrodipicolinate Reductase, domain 2"/>
    <property type="match status" value="1"/>
</dbReference>
<dbReference type="Proteomes" id="UP000196317">
    <property type="component" value="Unassembled WGS sequence"/>
</dbReference>
<dbReference type="Gene3D" id="3.40.50.720">
    <property type="entry name" value="NAD(P)-binding Rossmann-like Domain"/>
    <property type="match status" value="1"/>
</dbReference>
<dbReference type="PANTHER" id="PTHR43377:SF1">
    <property type="entry name" value="BILIVERDIN REDUCTASE A"/>
    <property type="match status" value="1"/>
</dbReference>
<accession>A0A1Y5MKR6</accession>
<protein>
    <submittedName>
        <fullName evidence="2">Oxidoreductase</fullName>
    </submittedName>
</protein>
<dbReference type="InterPro" id="IPR051450">
    <property type="entry name" value="Gfo/Idh/MocA_Oxidoreductases"/>
</dbReference>
<feature type="domain" description="Gfo/Idh/MocA-like oxidoreductase N-terminal" evidence="1">
    <location>
        <begin position="3"/>
        <end position="114"/>
    </location>
</feature>
<sequence length="289" mass="32854">MKLKIGIIGYCSTGKKHYLELRRSNEFEICGIFDKDNVDEFCRADFYTDFKEFIEVAQPQAVVLCSPREEMVEAFCQCAKYCQNILISRPVFKSIADLKEIKYAAKTNKTRVCTGISERFNPTILSLKKALLKEEEIYSISIAHFKPLCDGNIINELSVSDIDLAKNIINSEVSDFYYTQTNKTNAKSADNVAISFKSKNQILVHITDSFCGSLERFKIEVNAKNGVYFGDLIDHKLHQVSENGQMNLKIDTNNSELKAQYEAFYDLCQSGESSELSNIDDAIKIKELF</sequence>
<reference evidence="2 3" key="1">
    <citation type="submission" date="2017-04" db="EMBL/GenBank/DDBJ databases">
        <title>Complete genome of Campylobacter concisus ATCC 33237T and draft genomes for an additional eight well characterized C. concisus strains.</title>
        <authorList>
            <person name="Cornelius A.J."/>
            <person name="Miller W.G."/>
            <person name="Lastovica A.J."/>
            <person name="On S.L."/>
            <person name="French N.P."/>
            <person name="Vandenberg O."/>
            <person name="Biggs P.J."/>
        </authorList>
    </citation>
    <scope>NUCLEOTIDE SEQUENCE [LARGE SCALE GENOMIC DNA]</scope>
    <source>
        <strain evidence="2 3">CCUG 19995</strain>
    </source>
</reference>
<dbReference type="InterPro" id="IPR000683">
    <property type="entry name" value="Gfo/Idh/MocA-like_OxRdtase_N"/>
</dbReference>
<comment type="caution">
    <text evidence="2">The sequence shown here is derived from an EMBL/GenBank/DDBJ whole genome shotgun (WGS) entry which is preliminary data.</text>
</comment>
<dbReference type="InterPro" id="IPR036291">
    <property type="entry name" value="NAD(P)-bd_dom_sf"/>
</dbReference>
<organism evidence="2 3">
    <name type="scientific">Campylobacter concisus</name>
    <dbReference type="NCBI Taxonomy" id="199"/>
    <lineage>
        <taxon>Bacteria</taxon>
        <taxon>Pseudomonadati</taxon>
        <taxon>Campylobacterota</taxon>
        <taxon>Epsilonproteobacteria</taxon>
        <taxon>Campylobacterales</taxon>
        <taxon>Campylobacteraceae</taxon>
        <taxon>Campylobacter</taxon>
    </lineage>
</organism>
<evidence type="ECO:0000313" key="3">
    <source>
        <dbReference type="Proteomes" id="UP000196317"/>
    </source>
</evidence>